<proteinExistence type="inferred from homology"/>
<gene>
    <name evidence="8" type="primary">can</name>
    <name evidence="8" type="ORF">DHf2319_12775</name>
</gene>
<reference evidence="8 9" key="1">
    <citation type="submission" date="2020-11" db="EMBL/GenBank/DDBJ databases">
        <title>Algicoccus daihaiensis sp.nov., isolated from Daihai Lake in Inner Mongolia.</title>
        <authorList>
            <person name="Kai J."/>
        </authorList>
    </citation>
    <scope>NUCLEOTIDE SEQUENCE [LARGE SCALE GENOMIC DNA]</scope>
    <source>
        <strain evidence="9">f23</strain>
    </source>
</reference>
<evidence type="ECO:0000256" key="6">
    <source>
        <dbReference type="ARBA" id="ARBA00023239"/>
    </source>
</evidence>
<comment type="catalytic activity">
    <reaction evidence="7">
        <text>hydrogencarbonate + H(+) = CO2 + H2O</text>
        <dbReference type="Rhea" id="RHEA:10748"/>
        <dbReference type="ChEBI" id="CHEBI:15377"/>
        <dbReference type="ChEBI" id="CHEBI:15378"/>
        <dbReference type="ChEBI" id="CHEBI:16526"/>
        <dbReference type="ChEBI" id="CHEBI:17544"/>
        <dbReference type="EC" id="4.2.1.1"/>
    </reaction>
</comment>
<dbReference type="PANTHER" id="PTHR11002">
    <property type="entry name" value="CARBONIC ANHYDRASE"/>
    <property type="match status" value="1"/>
</dbReference>
<dbReference type="Gene3D" id="3.40.1050.10">
    <property type="entry name" value="Carbonic anhydrase"/>
    <property type="match status" value="1"/>
</dbReference>
<evidence type="ECO:0000256" key="2">
    <source>
        <dbReference type="ARBA" id="ARBA00006217"/>
    </source>
</evidence>
<dbReference type="RefSeq" id="WP_243478688.1">
    <property type="nucleotide sequence ID" value="NZ_CP063982.1"/>
</dbReference>
<dbReference type="Proteomes" id="UP000831607">
    <property type="component" value="Chromosome"/>
</dbReference>
<evidence type="ECO:0000256" key="3">
    <source>
        <dbReference type="ARBA" id="ARBA00012925"/>
    </source>
</evidence>
<dbReference type="SUPFAM" id="SSF53056">
    <property type="entry name" value="beta-carbonic anhydrase, cab"/>
    <property type="match status" value="1"/>
</dbReference>
<evidence type="ECO:0000256" key="1">
    <source>
        <dbReference type="ARBA" id="ARBA00001947"/>
    </source>
</evidence>
<dbReference type="CDD" id="cd00883">
    <property type="entry name" value="beta_CA_cladeA"/>
    <property type="match status" value="1"/>
</dbReference>
<sequence length="230" mass="25994">MLTSTTTSGSNSSLAKLFESNRRWVADVTQNDKDYFTRLANQQSPEYLWIGCSDSRVPANQITGLAPGEVFVHRNIGNVVVHTDLNVLSVIQFAIEELKVRHIIVVGHYGCSGVKAAMLNRRVGLADNWIRHIRDVQQKHSNYLGHIVRDDQKLDRLCELNVIEQVIHVCQTSSVQQAWADGQPVTVHGWVYGLHDGLVRDLDISITSSEELTERYESVLSMQYQPFVRP</sequence>
<dbReference type="PROSITE" id="PS00704">
    <property type="entry name" value="PROK_CO2_ANHYDRASE_1"/>
    <property type="match status" value="1"/>
</dbReference>
<dbReference type="NCBIfam" id="NF007756">
    <property type="entry name" value="PRK10437.1"/>
    <property type="match status" value="1"/>
</dbReference>
<dbReference type="InterPro" id="IPR015892">
    <property type="entry name" value="Carbonic_anhydrase_CS"/>
</dbReference>
<dbReference type="InterPro" id="IPR001765">
    <property type="entry name" value="Carbonic_anhydrase"/>
</dbReference>
<evidence type="ECO:0000313" key="8">
    <source>
        <dbReference type="EMBL" id="UOD50284.1"/>
    </source>
</evidence>
<dbReference type="EC" id="4.2.1.1" evidence="3"/>
<keyword evidence="5" id="KW-0862">Zinc</keyword>
<comment type="similarity">
    <text evidence="2">Belongs to the beta-class carbonic anhydrase family.</text>
</comment>
<evidence type="ECO:0000256" key="4">
    <source>
        <dbReference type="ARBA" id="ARBA00022723"/>
    </source>
</evidence>
<dbReference type="InterPro" id="IPR036874">
    <property type="entry name" value="Carbonic_anhydrase_sf"/>
</dbReference>
<dbReference type="EMBL" id="CP063982">
    <property type="protein sequence ID" value="UOD50284.1"/>
    <property type="molecule type" value="Genomic_DNA"/>
</dbReference>
<accession>A0ABY4AQF3</accession>
<evidence type="ECO:0000256" key="5">
    <source>
        <dbReference type="ARBA" id="ARBA00022833"/>
    </source>
</evidence>
<name>A0ABY4AQF3_9BURK</name>
<keyword evidence="6" id="KW-0456">Lyase</keyword>
<comment type="cofactor">
    <cofactor evidence="1">
        <name>Zn(2+)</name>
        <dbReference type="ChEBI" id="CHEBI:29105"/>
    </cofactor>
</comment>
<evidence type="ECO:0000256" key="7">
    <source>
        <dbReference type="ARBA" id="ARBA00048348"/>
    </source>
</evidence>
<dbReference type="PANTHER" id="PTHR11002:SF76">
    <property type="entry name" value="CARBONIC ANHYDRASE"/>
    <property type="match status" value="1"/>
</dbReference>
<organism evidence="8 9">
    <name type="scientific">Orrella daihaiensis</name>
    <dbReference type="NCBI Taxonomy" id="2782176"/>
    <lineage>
        <taxon>Bacteria</taxon>
        <taxon>Pseudomonadati</taxon>
        <taxon>Pseudomonadota</taxon>
        <taxon>Betaproteobacteria</taxon>
        <taxon>Burkholderiales</taxon>
        <taxon>Alcaligenaceae</taxon>
        <taxon>Orrella</taxon>
    </lineage>
</organism>
<dbReference type="Pfam" id="PF00484">
    <property type="entry name" value="Pro_CA"/>
    <property type="match status" value="1"/>
</dbReference>
<dbReference type="SMART" id="SM00947">
    <property type="entry name" value="Pro_CA"/>
    <property type="match status" value="1"/>
</dbReference>
<keyword evidence="4" id="KW-0479">Metal-binding</keyword>
<evidence type="ECO:0000313" key="9">
    <source>
        <dbReference type="Proteomes" id="UP000831607"/>
    </source>
</evidence>
<protein>
    <recommendedName>
        <fullName evidence="3">carbonic anhydrase</fullName>
        <ecNumber evidence="3">4.2.1.1</ecNumber>
    </recommendedName>
</protein>
<keyword evidence="9" id="KW-1185">Reference proteome</keyword>